<evidence type="ECO:0000313" key="5">
    <source>
        <dbReference type="Proteomes" id="UP001267290"/>
    </source>
</evidence>
<sequence>MSKFASFIKNEQGLTLVELIATLTILSLVMGSIYGVITFGFTAYNKVTVENSLRDEADILMSTIMSELYTYGPTSVRSLVNENGLTLERKGAFVTGTVPNKQINIKNGTLFIKNDTDAEGIGAISDLKSRLLTGSKIELDCGTATSCTDGLIKIVLVLQQSDQKQQLHQITTESRFGF</sequence>
<keyword evidence="3" id="KW-0812">Transmembrane</keyword>
<dbReference type="RefSeq" id="WP_310223847.1">
    <property type="nucleotide sequence ID" value="NZ_JAVDSB010000001.1"/>
</dbReference>
<keyword evidence="2" id="KW-0178">Competence</keyword>
<dbReference type="EMBL" id="JAVDSB010000001">
    <property type="protein sequence ID" value="MDR6549666.1"/>
    <property type="molecule type" value="Genomic_DNA"/>
</dbReference>
<keyword evidence="3" id="KW-1133">Transmembrane helix</keyword>
<dbReference type="NCBIfam" id="TIGR02532">
    <property type="entry name" value="IV_pilin_GFxxxE"/>
    <property type="match status" value="1"/>
</dbReference>
<dbReference type="InterPro" id="IPR012902">
    <property type="entry name" value="N_methyl_site"/>
</dbReference>
<keyword evidence="5" id="KW-1185">Reference proteome</keyword>
<keyword evidence="3" id="KW-0472">Membrane</keyword>
<evidence type="ECO:0000313" key="4">
    <source>
        <dbReference type="EMBL" id="MDR6549666.1"/>
    </source>
</evidence>
<comment type="caution">
    <text evidence="4">The sequence shown here is derived from an EMBL/GenBank/DDBJ whole genome shotgun (WGS) entry which is preliminary data.</text>
</comment>
<accession>A0ABU1NRK7</accession>
<name>A0ABU1NRK7_9BACL</name>
<dbReference type="PROSITE" id="PS00409">
    <property type="entry name" value="PROKAR_NTER_METHYL"/>
    <property type="match status" value="1"/>
</dbReference>
<gene>
    <name evidence="4" type="ORF">J2736_000849</name>
</gene>
<dbReference type="Pfam" id="PF07963">
    <property type="entry name" value="N_methyl"/>
    <property type="match status" value="1"/>
</dbReference>
<organism evidence="4 5">
    <name type="scientific">Paenibacillus qinlingensis</name>
    <dbReference type="NCBI Taxonomy" id="1837343"/>
    <lineage>
        <taxon>Bacteria</taxon>
        <taxon>Bacillati</taxon>
        <taxon>Bacillota</taxon>
        <taxon>Bacilli</taxon>
        <taxon>Bacillales</taxon>
        <taxon>Paenibacillaceae</taxon>
        <taxon>Paenibacillus</taxon>
    </lineage>
</organism>
<feature type="transmembrane region" description="Helical" evidence="3">
    <location>
        <begin position="20"/>
        <end position="44"/>
    </location>
</feature>
<protein>
    <submittedName>
        <fullName evidence="4">Prepilin-type N-terminal cleavage/methylation domain-containing protein</fullName>
    </submittedName>
</protein>
<evidence type="ECO:0000256" key="3">
    <source>
        <dbReference type="SAM" id="Phobius"/>
    </source>
</evidence>
<evidence type="ECO:0000256" key="1">
    <source>
        <dbReference type="ARBA" id="ARBA00004241"/>
    </source>
</evidence>
<comment type="subcellular location">
    <subcellularLocation>
        <location evidence="1">Cell surface</location>
    </subcellularLocation>
</comment>
<evidence type="ECO:0000256" key="2">
    <source>
        <dbReference type="ARBA" id="ARBA00023287"/>
    </source>
</evidence>
<proteinExistence type="predicted"/>
<dbReference type="Proteomes" id="UP001267290">
    <property type="component" value="Unassembled WGS sequence"/>
</dbReference>
<reference evidence="4 5" key="1">
    <citation type="submission" date="2023-07" db="EMBL/GenBank/DDBJ databases">
        <title>Sorghum-associated microbial communities from plants grown in Nebraska, USA.</title>
        <authorList>
            <person name="Schachtman D."/>
        </authorList>
    </citation>
    <scope>NUCLEOTIDE SEQUENCE [LARGE SCALE GENOMIC DNA]</scope>
    <source>
        <strain evidence="4 5">CC258</strain>
    </source>
</reference>